<name>A0A0M2SMF3_9STAP</name>
<dbReference type="PATRIC" id="fig|1432562.3.peg.664"/>
<dbReference type="AlphaFoldDB" id="A0A0M2SMF3"/>
<evidence type="ECO:0000313" key="1">
    <source>
        <dbReference type="EMBL" id="KKK35844.1"/>
    </source>
</evidence>
<dbReference type="RefSeq" id="WP_046512468.1">
    <property type="nucleotide sequence ID" value="NZ_LAYZ01000001.1"/>
</dbReference>
<organism evidence="1 2">
    <name type="scientific">Salinicoccus sediminis</name>
    <dbReference type="NCBI Taxonomy" id="1432562"/>
    <lineage>
        <taxon>Bacteria</taxon>
        <taxon>Bacillati</taxon>
        <taxon>Bacillota</taxon>
        <taxon>Bacilli</taxon>
        <taxon>Bacillales</taxon>
        <taxon>Staphylococcaceae</taxon>
        <taxon>Salinicoccus</taxon>
    </lineage>
</organism>
<gene>
    <name evidence="1" type="ORF">WN59_03240</name>
</gene>
<evidence type="ECO:0000313" key="2">
    <source>
        <dbReference type="Proteomes" id="UP000034287"/>
    </source>
</evidence>
<dbReference type="OrthoDB" id="2389317at2"/>
<dbReference type="Proteomes" id="UP000034287">
    <property type="component" value="Unassembled WGS sequence"/>
</dbReference>
<proteinExistence type="predicted"/>
<reference evidence="1 2" key="1">
    <citation type="submission" date="2015-04" db="EMBL/GenBank/DDBJ databases">
        <title>Taxonomic description and genome sequence of Salinicoccus sediminis sp. nov., a novel hyper halotolerant bacterium isolated from marine sediment.</title>
        <authorList>
            <person name="Mathan Kumar R."/>
            <person name="Kaur G."/>
            <person name="Kumar N."/>
            <person name="Kumar A."/>
            <person name="Singh N.K."/>
            <person name="Kaur N."/>
            <person name="Mayilraj S."/>
        </authorList>
    </citation>
    <scope>NUCLEOTIDE SEQUENCE [LARGE SCALE GENOMIC DNA]</scope>
    <source>
        <strain evidence="1 2">SV-16</strain>
    </source>
</reference>
<evidence type="ECO:0008006" key="3">
    <source>
        <dbReference type="Google" id="ProtNLM"/>
    </source>
</evidence>
<dbReference type="STRING" id="1432562.WN59_03240"/>
<sequence>MFSYHEINLYLDAIELPRPMFEIEMGAHDFKGDELLFLQKVKKHLFDDLDYESYKSKPVYCIGICRLNLTRIGLYILLEDELIFVHASAFKFSEESAKWLVSYYPYREIISLEFNDEDYNYEDFESGVLFIKLKNEKGAVRSKTIRNINPNHFECIREFHEKMQQERYI</sequence>
<comment type="caution">
    <text evidence="1">The sequence shown here is derived from an EMBL/GenBank/DDBJ whole genome shotgun (WGS) entry which is preliminary data.</text>
</comment>
<protein>
    <recommendedName>
        <fullName evidence="3">YokE-like PH domain-containing protein</fullName>
    </recommendedName>
</protein>
<keyword evidence="2" id="KW-1185">Reference proteome</keyword>
<dbReference type="EMBL" id="LAYZ01000001">
    <property type="protein sequence ID" value="KKK35844.1"/>
    <property type="molecule type" value="Genomic_DNA"/>
</dbReference>
<accession>A0A0M2SMF3</accession>